<sequence length="431" mass="47062">MRGILRFFVPLGLAASLVSLSHVIINSTLARAPDPESTIAAYTIAMSIFTITERPAVFLRQTCSALAADRTGFRSVAVVMVYVLLFTLGFGTLLSYTPLGPWVFRTLFNAGESLLGSTLGSYRILFLVTVFSAIRCLFHGIIIRNMQTKWLTIGMIVRLLAMYGLSLAYLHSGWTIDGRAGALIFLTGMFVEAAVSAWEGRRIYRQMPERLAHSSIRRARDVFPFYRPLVITSFISVMLAPSINVMLGKTADIELAIASYSVALSVLNLVNSFFTYVHQIVLNFYRLDAAAVRRFALGANLLPAAVVALLAWTPIGKAAFGAIVGAEGQLLDASIEALRVFLLFALVFPWVDYFNGLAMLNKKTRFMMGSQTGNLAVTIAALIVLTAAVPGWNGMVGALAQSCGVAAELAVLAMLMRRWQRRQSIRADIPA</sequence>
<reference evidence="2 3" key="1">
    <citation type="submission" date="2021-04" db="EMBL/GenBank/DDBJ databases">
        <authorList>
            <person name="Rakotoarivonina H."/>
        </authorList>
    </citation>
    <scope>NUCLEOTIDE SEQUENCE [LARGE SCALE GENOMIC DNA]</scope>
    <source>
        <strain evidence="2 3">XE</strain>
    </source>
</reference>
<feature type="transmembrane region" description="Helical" evidence="1">
    <location>
        <begin position="39"/>
        <end position="59"/>
    </location>
</feature>
<feature type="transmembrane region" description="Helical" evidence="1">
    <location>
        <begin position="255"/>
        <end position="274"/>
    </location>
</feature>
<feature type="transmembrane region" description="Helical" evidence="1">
    <location>
        <begin position="71"/>
        <end position="94"/>
    </location>
</feature>
<accession>A0ABN7RV07</accession>
<evidence type="ECO:0000313" key="3">
    <source>
        <dbReference type="Proteomes" id="UP000681526"/>
    </source>
</evidence>
<comment type="caution">
    <text evidence="2">The sequence shown here is derived from an EMBL/GenBank/DDBJ whole genome shotgun (WGS) entry which is preliminary data.</text>
</comment>
<feature type="transmembrane region" description="Helical" evidence="1">
    <location>
        <begin position="114"/>
        <end position="138"/>
    </location>
</feature>
<feature type="transmembrane region" description="Helical" evidence="1">
    <location>
        <begin position="398"/>
        <end position="416"/>
    </location>
</feature>
<evidence type="ECO:0008006" key="4">
    <source>
        <dbReference type="Google" id="ProtNLM"/>
    </source>
</evidence>
<feature type="transmembrane region" description="Helical" evidence="1">
    <location>
        <begin position="372"/>
        <end position="392"/>
    </location>
</feature>
<feature type="transmembrane region" description="Helical" evidence="1">
    <location>
        <begin position="340"/>
        <end position="360"/>
    </location>
</feature>
<feature type="transmembrane region" description="Helical" evidence="1">
    <location>
        <begin position="225"/>
        <end position="243"/>
    </location>
</feature>
<proteinExistence type="predicted"/>
<feature type="transmembrane region" description="Helical" evidence="1">
    <location>
        <begin position="295"/>
        <end position="315"/>
    </location>
</feature>
<organism evidence="2 3">
    <name type="scientific">Thermobacillus xylanilyticus</name>
    <dbReference type="NCBI Taxonomy" id="76633"/>
    <lineage>
        <taxon>Bacteria</taxon>
        <taxon>Bacillati</taxon>
        <taxon>Bacillota</taxon>
        <taxon>Bacilli</taxon>
        <taxon>Bacillales</taxon>
        <taxon>Paenibacillaceae</taxon>
        <taxon>Thermobacillus</taxon>
    </lineage>
</organism>
<name>A0ABN7RV07_THEXY</name>
<keyword evidence="1" id="KW-0472">Membrane</keyword>
<protein>
    <recommendedName>
        <fullName evidence="4">Multi antimicrobial extrusion protein MatE</fullName>
    </recommendedName>
</protein>
<keyword evidence="3" id="KW-1185">Reference proteome</keyword>
<feature type="transmembrane region" description="Helical" evidence="1">
    <location>
        <begin position="150"/>
        <end position="170"/>
    </location>
</feature>
<dbReference type="RefSeq" id="WP_213484535.1">
    <property type="nucleotide sequence ID" value="NZ_CAJRAY010000044.1"/>
</dbReference>
<gene>
    <name evidence="2" type="primary">txxe 2518</name>
    <name evidence="2" type="ORF">TXXE_10180</name>
</gene>
<dbReference type="EMBL" id="CAJRAY010000044">
    <property type="protein sequence ID" value="CAG5086722.1"/>
    <property type="molecule type" value="Genomic_DNA"/>
</dbReference>
<keyword evidence="1" id="KW-0812">Transmembrane</keyword>
<evidence type="ECO:0000256" key="1">
    <source>
        <dbReference type="SAM" id="Phobius"/>
    </source>
</evidence>
<feature type="transmembrane region" description="Helical" evidence="1">
    <location>
        <begin position="182"/>
        <end position="204"/>
    </location>
</feature>
<dbReference type="Proteomes" id="UP000681526">
    <property type="component" value="Unassembled WGS sequence"/>
</dbReference>
<evidence type="ECO:0000313" key="2">
    <source>
        <dbReference type="EMBL" id="CAG5086722.1"/>
    </source>
</evidence>
<keyword evidence="1" id="KW-1133">Transmembrane helix</keyword>